<accession>A0AAE7WS25</accession>
<evidence type="ECO:0000256" key="1">
    <source>
        <dbReference type="SAM" id="MobiDB-lite"/>
    </source>
</evidence>
<keyword evidence="3" id="KW-1185">Reference proteome</keyword>
<feature type="compositionally biased region" description="Basic and acidic residues" evidence="1">
    <location>
        <begin position="228"/>
        <end position="240"/>
    </location>
</feature>
<proteinExistence type="predicted"/>
<name>A0AAE7WS25_9CAUD</name>
<organism evidence="2 3">
    <name type="scientific">Erwinia phage pEa_SNUABM_7</name>
    <dbReference type="NCBI Taxonomy" id="2866695"/>
    <lineage>
        <taxon>Viruses</taxon>
        <taxon>Duplodnaviria</taxon>
        <taxon>Heunggongvirae</taxon>
        <taxon>Uroviricota</taxon>
        <taxon>Caudoviricetes</taxon>
        <taxon>Snuvirus</taxon>
        <taxon>Snuvirus SNUABM7</taxon>
    </lineage>
</organism>
<evidence type="ECO:0000313" key="3">
    <source>
        <dbReference type="Proteomes" id="UP000827609"/>
    </source>
</evidence>
<gene>
    <name evidence="2" type="ORF">pEaSNUABM7_00015</name>
</gene>
<reference evidence="2" key="1">
    <citation type="submission" date="2021-06" db="EMBL/GenBank/DDBJ databases">
        <title>Complete genome sequence of Erwinia phage pEa_SNUABM_7.</title>
        <authorList>
            <person name="Kim S.G."/>
            <person name="Park S.C."/>
        </authorList>
    </citation>
    <scope>NUCLEOTIDE SEQUENCE</scope>
</reference>
<dbReference type="Proteomes" id="UP000827609">
    <property type="component" value="Segment"/>
</dbReference>
<sequence>MITAKHIESRLRTIDYTKPNPDREMLVALVSDGRSRILKTAQIDGLCPLSDKYFEFCLSQVGSFCTAGYNAVEIAMSIGVQPIYVAAHIHLHGCDWAHRLLGLKRFAALARGPHTVWSSGEAWFALGECQRRSKLHYGTSSGQEALRKAIQKAEMPYVLAAAVTHPHRLMSILRPRDGLLYRDPRIEKTLKQREKAAADAKAEGRSVLTTEKRSEYGDMGKLFNGHLSRADKTGNPRVTE</sequence>
<dbReference type="EMBL" id="MZ475896">
    <property type="protein sequence ID" value="QYW04683.1"/>
    <property type="molecule type" value="Genomic_DNA"/>
</dbReference>
<protein>
    <submittedName>
        <fullName evidence="2">Uncharacterized protein</fullName>
    </submittedName>
</protein>
<feature type="region of interest" description="Disordered" evidence="1">
    <location>
        <begin position="219"/>
        <end position="240"/>
    </location>
</feature>
<evidence type="ECO:0000313" key="2">
    <source>
        <dbReference type="EMBL" id="QYW04683.1"/>
    </source>
</evidence>